<feature type="chain" id="PRO_5030799849" evidence="1">
    <location>
        <begin position="17"/>
        <end position="125"/>
    </location>
</feature>
<accession>A0A7S4SAS1</accession>
<evidence type="ECO:0000256" key="1">
    <source>
        <dbReference type="SAM" id="SignalP"/>
    </source>
</evidence>
<keyword evidence="1" id="KW-0732">Signal</keyword>
<organism evidence="2">
    <name type="scientific">Alexandrium monilatum</name>
    <dbReference type="NCBI Taxonomy" id="311494"/>
    <lineage>
        <taxon>Eukaryota</taxon>
        <taxon>Sar</taxon>
        <taxon>Alveolata</taxon>
        <taxon>Dinophyceae</taxon>
        <taxon>Gonyaulacales</taxon>
        <taxon>Pyrocystaceae</taxon>
        <taxon>Alexandrium</taxon>
    </lineage>
</organism>
<reference evidence="2" key="1">
    <citation type="submission" date="2021-01" db="EMBL/GenBank/DDBJ databases">
        <authorList>
            <person name="Corre E."/>
            <person name="Pelletier E."/>
            <person name="Niang G."/>
            <person name="Scheremetjew M."/>
            <person name="Finn R."/>
            <person name="Kale V."/>
            <person name="Holt S."/>
            <person name="Cochrane G."/>
            <person name="Meng A."/>
            <person name="Brown T."/>
            <person name="Cohen L."/>
        </authorList>
    </citation>
    <scope>NUCLEOTIDE SEQUENCE</scope>
    <source>
        <strain evidence="2">CCMP3105</strain>
    </source>
</reference>
<dbReference type="EMBL" id="HBNR01067266">
    <property type="protein sequence ID" value="CAE4639962.1"/>
    <property type="molecule type" value="Transcribed_RNA"/>
</dbReference>
<evidence type="ECO:0000313" key="2">
    <source>
        <dbReference type="EMBL" id="CAE4639962.1"/>
    </source>
</evidence>
<protein>
    <submittedName>
        <fullName evidence="2">Uncharacterized protein</fullName>
    </submittedName>
</protein>
<dbReference type="AlphaFoldDB" id="A0A7S4SAS1"/>
<proteinExistence type="predicted"/>
<sequence length="125" mass="13739">MPVSACLCLCLPSCLPVCMYDLRSCAAQVYTQRGAFFLADAVQRCVKRAGAVIGAAPPRRGGPWADFVADMAWRDFEVEQAPIPAEIRAAAEEHLKSDSDSPGFAEDILGTDIWLWRRSLQKHEA</sequence>
<name>A0A7S4SAS1_9DINO</name>
<gene>
    <name evidence="2" type="ORF">AMON00008_LOCUS47551</name>
</gene>
<feature type="signal peptide" evidence="1">
    <location>
        <begin position="1"/>
        <end position="16"/>
    </location>
</feature>